<accession>A0A1W2EVZ5</accession>
<dbReference type="RefSeq" id="WP_084291578.1">
    <property type="nucleotide sequence ID" value="NZ_FWYB01000016.1"/>
</dbReference>
<reference evidence="3 4" key="1">
    <citation type="submission" date="2017-04" db="EMBL/GenBank/DDBJ databases">
        <authorList>
            <person name="Afonso C.L."/>
            <person name="Miller P.J."/>
            <person name="Scott M.A."/>
            <person name="Spackman E."/>
            <person name="Goraichik I."/>
            <person name="Dimitrov K.M."/>
            <person name="Suarez D.L."/>
            <person name="Swayne D.E."/>
        </authorList>
    </citation>
    <scope>NUCLEOTIDE SEQUENCE [LARGE SCALE GENOMIC DNA]</scope>
    <source>
        <strain evidence="3 4">DSM 19625</strain>
    </source>
</reference>
<dbReference type="Gene3D" id="2.30.40.10">
    <property type="entry name" value="Urease, subunit C, domain 1"/>
    <property type="match status" value="1"/>
</dbReference>
<feature type="domain" description="Amidohydrolase-related" evidence="2">
    <location>
        <begin position="77"/>
        <end position="416"/>
    </location>
</feature>
<proteinExistence type="predicted"/>
<feature type="signal peptide" evidence="1">
    <location>
        <begin position="1"/>
        <end position="19"/>
    </location>
</feature>
<organism evidence="3 4">
    <name type="scientific">Pedobacter nyackensis</name>
    <dbReference type="NCBI Taxonomy" id="475255"/>
    <lineage>
        <taxon>Bacteria</taxon>
        <taxon>Pseudomonadati</taxon>
        <taxon>Bacteroidota</taxon>
        <taxon>Sphingobacteriia</taxon>
        <taxon>Sphingobacteriales</taxon>
        <taxon>Sphingobacteriaceae</taxon>
        <taxon>Pedobacter</taxon>
    </lineage>
</organism>
<dbReference type="Pfam" id="PF01979">
    <property type="entry name" value="Amidohydro_1"/>
    <property type="match status" value="1"/>
</dbReference>
<dbReference type="Gene3D" id="3.30.110.90">
    <property type="entry name" value="Amidohydrolase"/>
    <property type="match status" value="1"/>
</dbReference>
<dbReference type="AlphaFoldDB" id="A0A1W2EVZ5"/>
<feature type="chain" id="PRO_5013297764" evidence="1">
    <location>
        <begin position="20"/>
        <end position="417"/>
    </location>
</feature>
<evidence type="ECO:0000259" key="2">
    <source>
        <dbReference type="Pfam" id="PF01979"/>
    </source>
</evidence>
<sequence>MNKFKILVSLLLWQGAVYAQNSTSILLKNATIIDGEANVKPRIGSVLIENGLVKSVSYTPLKGVKSQTKVIDCTGKFITPGLMDSHVHLGTADLTDLKKAHATTDSIMGNLLVHGITTVRDMAGNAPFLAACKKKVQEGKVSGPDIYYAAQFAGPGYFAMMGNGRKGEVDLGTTSWYRAIKSKADVKPAIADAKNAGVTGIKIYASLSKELIREITNEAHKQGLLAWAHGAIFPSKPMDVAQSNVNSMSHANDLVFQQIKGDTIEIGAAWAQLYKGLKLDTNVRDQMLLEMKKRGTFLDPTVFHAENNKMANAALITRRANQLGVKIVAGTDWIFPSKNESIPLLNEMKLLAGKCGLSNLEVIEAATLNGALVTGLNDRGVVRAGKRADLLILNVDPLKSLDTFDKPAFVIKQGRIL</sequence>
<protein>
    <submittedName>
        <fullName evidence="3">Imidazolonepropionase</fullName>
    </submittedName>
</protein>
<evidence type="ECO:0000313" key="4">
    <source>
        <dbReference type="Proteomes" id="UP000192678"/>
    </source>
</evidence>
<dbReference type="InterPro" id="IPR051781">
    <property type="entry name" value="Metallo-dep_Hydrolase"/>
</dbReference>
<evidence type="ECO:0000256" key="1">
    <source>
        <dbReference type="SAM" id="SignalP"/>
    </source>
</evidence>
<keyword evidence="4" id="KW-1185">Reference proteome</keyword>
<dbReference type="PANTHER" id="PTHR43135">
    <property type="entry name" value="ALPHA-D-RIBOSE 1-METHYLPHOSPHONATE 5-TRIPHOSPHATE DIPHOSPHATASE"/>
    <property type="match status" value="1"/>
</dbReference>
<dbReference type="Proteomes" id="UP000192678">
    <property type="component" value="Unassembled WGS sequence"/>
</dbReference>
<dbReference type="InterPro" id="IPR006680">
    <property type="entry name" value="Amidohydro-rel"/>
</dbReference>
<dbReference type="EMBL" id="FWYB01000016">
    <property type="protein sequence ID" value="SMD13396.1"/>
    <property type="molecule type" value="Genomic_DNA"/>
</dbReference>
<evidence type="ECO:0000313" key="3">
    <source>
        <dbReference type="EMBL" id="SMD13396.1"/>
    </source>
</evidence>
<keyword evidence="1" id="KW-0732">Signal</keyword>
<dbReference type="SUPFAM" id="SSF51338">
    <property type="entry name" value="Composite domain of metallo-dependent hydrolases"/>
    <property type="match status" value="1"/>
</dbReference>
<dbReference type="InterPro" id="IPR032466">
    <property type="entry name" value="Metal_Hydrolase"/>
</dbReference>
<name>A0A1W2EVZ5_9SPHI</name>
<dbReference type="SUPFAM" id="SSF51556">
    <property type="entry name" value="Metallo-dependent hydrolases"/>
    <property type="match status" value="1"/>
</dbReference>
<gene>
    <name evidence="3" type="ORF">SAMN04488101_11682</name>
</gene>
<dbReference type="PANTHER" id="PTHR43135:SF3">
    <property type="entry name" value="ALPHA-D-RIBOSE 1-METHYLPHOSPHONATE 5-TRIPHOSPHATE DIPHOSPHATASE"/>
    <property type="match status" value="1"/>
</dbReference>
<dbReference type="OrthoDB" id="9797498at2"/>
<dbReference type="InterPro" id="IPR011059">
    <property type="entry name" value="Metal-dep_hydrolase_composite"/>
</dbReference>
<dbReference type="Gene3D" id="3.40.50.10910">
    <property type="entry name" value="Amidohydrolase"/>
    <property type="match status" value="1"/>
</dbReference>
<dbReference type="GO" id="GO:0016810">
    <property type="term" value="F:hydrolase activity, acting on carbon-nitrogen (but not peptide) bonds"/>
    <property type="evidence" value="ECO:0007669"/>
    <property type="project" value="InterPro"/>
</dbReference>
<dbReference type="STRING" id="475255.SAMN04488101_11682"/>
<dbReference type="Gene3D" id="1.20.58.520">
    <property type="entry name" value="Amidohydrolase"/>
    <property type="match status" value="1"/>
</dbReference>